<keyword evidence="1" id="KW-0812">Transmembrane</keyword>
<keyword evidence="1" id="KW-1133">Transmembrane helix</keyword>
<feature type="transmembrane region" description="Helical" evidence="1">
    <location>
        <begin position="288"/>
        <end position="308"/>
    </location>
</feature>
<dbReference type="EMBL" id="AFNU02000003">
    <property type="protein sequence ID" value="ERJ12838.1"/>
    <property type="molecule type" value="Genomic_DNA"/>
</dbReference>
<evidence type="ECO:0000256" key="1">
    <source>
        <dbReference type="SAM" id="Phobius"/>
    </source>
</evidence>
<sequence length="317" mass="36671">MIKFAFTLFFRIIKSVRMYLFIFLNIILSSGYYFVSKILNEEKFAISPHYRYNINSFKDTIQITTFTESYYFVTLGFLLWLFILIEVIKYFGTNDSNGILLTHVTNPISRSAYFFSVFIAIFMSFLVISIFNIFFSYGLFIFGYQNHGKVLIKIVFAAILYAGWHILIITSVLSFFVVIIKRTERSIMISGLIIILSSTSIFLKDYLTGVISDYDVSVLNYVLPFTMVDGYPFMFFVRHLFNVFDEGSSLELLSFYSRFGLSVTNRVDPDIGLSVYRVVRIDRIIENLVMIFSMILSGLMLLVATITFNKMDIAAKS</sequence>
<name>F7Q1C2_9MOLU</name>
<dbReference type="RefSeq" id="WP_008825749.1">
    <property type="nucleotide sequence ID" value="NZ_AFNU02000003.1"/>
</dbReference>
<gene>
    <name evidence="2" type="ORF">HLPCO_001178</name>
</gene>
<dbReference type="Proteomes" id="UP000005707">
    <property type="component" value="Unassembled WGS sequence"/>
</dbReference>
<reference evidence="2 3" key="2">
    <citation type="journal article" date="2013" name="PLoS ONE">
        <title>INDIGO - INtegrated Data Warehouse of MIcrobial GenOmes with Examples from the Red Sea Extremophiles.</title>
        <authorList>
            <person name="Alam I."/>
            <person name="Antunes A."/>
            <person name="Kamau A.A."/>
            <person name="Ba Alawi W."/>
            <person name="Kalkatawi M."/>
            <person name="Stingl U."/>
            <person name="Bajic V.B."/>
        </authorList>
    </citation>
    <scope>NUCLEOTIDE SEQUENCE [LARGE SCALE GENOMIC DNA]</scope>
    <source>
        <strain evidence="2 3">SSD-17B</strain>
    </source>
</reference>
<organism evidence="2 3">
    <name type="scientific">Haloplasma contractile SSD-17B</name>
    <dbReference type="NCBI Taxonomy" id="1033810"/>
    <lineage>
        <taxon>Bacteria</taxon>
        <taxon>Bacillati</taxon>
        <taxon>Mycoplasmatota</taxon>
        <taxon>Mollicutes</taxon>
        <taxon>Haloplasmatales</taxon>
        <taxon>Haloplasmataceae</taxon>
        <taxon>Haloplasma</taxon>
    </lineage>
</organism>
<comment type="caution">
    <text evidence="2">The sequence shown here is derived from an EMBL/GenBank/DDBJ whole genome shotgun (WGS) entry which is preliminary data.</text>
</comment>
<reference evidence="2 3" key="1">
    <citation type="journal article" date="2011" name="J. Bacteriol.">
        <title>Genome sequence of Haloplasma contractile, an unusual contractile bacterium from a deep-sea anoxic brine lake.</title>
        <authorList>
            <person name="Antunes A."/>
            <person name="Alam I."/>
            <person name="El Dorry H."/>
            <person name="Siam R."/>
            <person name="Robertson A."/>
            <person name="Bajic V.B."/>
            <person name="Stingl U."/>
        </authorList>
    </citation>
    <scope>NUCLEOTIDE SEQUENCE [LARGE SCALE GENOMIC DNA]</scope>
    <source>
        <strain evidence="2 3">SSD-17B</strain>
    </source>
</reference>
<keyword evidence="3" id="KW-1185">Reference proteome</keyword>
<feature type="transmembrane region" description="Helical" evidence="1">
    <location>
        <begin position="16"/>
        <end position="35"/>
    </location>
</feature>
<feature type="transmembrane region" description="Helical" evidence="1">
    <location>
        <begin position="70"/>
        <end position="92"/>
    </location>
</feature>
<feature type="transmembrane region" description="Helical" evidence="1">
    <location>
        <begin position="154"/>
        <end position="180"/>
    </location>
</feature>
<feature type="transmembrane region" description="Helical" evidence="1">
    <location>
        <begin position="218"/>
        <end position="241"/>
    </location>
</feature>
<protein>
    <submittedName>
        <fullName evidence="2">Uncharacterized protein</fullName>
    </submittedName>
</protein>
<feature type="transmembrane region" description="Helical" evidence="1">
    <location>
        <begin position="112"/>
        <end position="142"/>
    </location>
</feature>
<dbReference type="InParanoid" id="F7Q1C2"/>
<dbReference type="STRING" id="1033810.HLPCO_001178"/>
<feature type="transmembrane region" description="Helical" evidence="1">
    <location>
        <begin position="186"/>
        <end position="206"/>
    </location>
</feature>
<proteinExistence type="predicted"/>
<evidence type="ECO:0000313" key="3">
    <source>
        <dbReference type="Proteomes" id="UP000005707"/>
    </source>
</evidence>
<evidence type="ECO:0000313" key="2">
    <source>
        <dbReference type="EMBL" id="ERJ12838.1"/>
    </source>
</evidence>
<dbReference type="AlphaFoldDB" id="F7Q1C2"/>
<keyword evidence="1" id="KW-0472">Membrane</keyword>
<accession>F7Q1C2</accession>